<dbReference type="Gene3D" id="4.10.1000.10">
    <property type="entry name" value="Zinc finger, CCCH-type"/>
    <property type="match status" value="1"/>
</dbReference>
<evidence type="ECO:0000256" key="2">
    <source>
        <dbReference type="ARBA" id="ARBA00022737"/>
    </source>
</evidence>
<dbReference type="PANTHER" id="PTHR12547">
    <property type="entry name" value="CCCH ZINC FINGER/TIS11-RELATED"/>
    <property type="match status" value="1"/>
</dbReference>
<dbReference type="GO" id="GO:0003729">
    <property type="term" value="F:mRNA binding"/>
    <property type="evidence" value="ECO:0007669"/>
    <property type="project" value="InterPro"/>
</dbReference>
<dbReference type="GO" id="GO:0008270">
    <property type="term" value="F:zinc ion binding"/>
    <property type="evidence" value="ECO:0007669"/>
    <property type="project" value="UniProtKB-KW"/>
</dbReference>
<dbReference type="FunFam" id="4.10.1000.10:FF:000003">
    <property type="entry name" value="Zinc finger CCCH domain-containing protein"/>
    <property type="match status" value="1"/>
</dbReference>
<evidence type="ECO:0000259" key="6">
    <source>
        <dbReference type="PROSITE" id="PS50103"/>
    </source>
</evidence>
<dbReference type="GO" id="GO:0051252">
    <property type="term" value="P:regulation of RNA metabolic process"/>
    <property type="evidence" value="ECO:0007669"/>
    <property type="project" value="UniProtKB-ARBA"/>
</dbReference>
<dbReference type="InterPro" id="IPR000571">
    <property type="entry name" value="Znf_CCCH"/>
</dbReference>
<dbReference type="EMBL" id="GBHO01013574">
    <property type="protein sequence ID" value="JAG30030.1"/>
    <property type="molecule type" value="Transcribed_RNA"/>
</dbReference>
<organism evidence="7">
    <name type="scientific">Lygus hesperus</name>
    <name type="common">Western plant bug</name>
    <dbReference type="NCBI Taxonomy" id="30085"/>
    <lineage>
        <taxon>Eukaryota</taxon>
        <taxon>Metazoa</taxon>
        <taxon>Ecdysozoa</taxon>
        <taxon>Arthropoda</taxon>
        <taxon>Hexapoda</taxon>
        <taxon>Insecta</taxon>
        <taxon>Pterygota</taxon>
        <taxon>Neoptera</taxon>
        <taxon>Paraneoptera</taxon>
        <taxon>Hemiptera</taxon>
        <taxon>Heteroptera</taxon>
        <taxon>Panheteroptera</taxon>
        <taxon>Cimicomorpha</taxon>
        <taxon>Miridae</taxon>
        <taxon>Mirini</taxon>
        <taxon>Lygus</taxon>
    </lineage>
</organism>
<dbReference type="InterPro" id="IPR036855">
    <property type="entry name" value="Znf_CCCH_sf"/>
</dbReference>
<keyword evidence="4 5" id="KW-0862">Zinc</keyword>
<sequence length="119" mass="13581">MEVMKSDAAQSDSNEAIKHILAERFKTKLCKNFCATGECPYANHCMFAHGNTELRTCRDNIRDGLVTEEAIKAFHHQQAVQRRAMMRIGLTTQYSSDVYRLPASPPTHFGNFIYNDRVL</sequence>
<feature type="domain" description="C3H1-type" evidence="6">
    <location>
        <begin position="24"/>
        <end position="52"/>
    </location>
</feature>
<dbReference type="Pfam" id="PF00642">
    <property type="entry name" value="zf-CCCH"/>
    <property type="match status" value="1"/>
</dbReference>
<keyword evidence="3 5" id="KW-0863">Zinc-finger</keyword>
<evidence type="ECO:0000313" key="7">
    <source>
        <dbReference type="EMBL" id="JAG30030.1"/>
    </source>
</evidence>
<evidence type="ECO:0000256" key="3">
    <source>
        <dbReference type="ARBA" id="ARBA00022771"/>
    </source>
</evidence>
<dbReference type="GO" id="GO:0010468">
    <property type="term" value="P:regulation of gene expression"/>
    <property type="evidence" value="ECO:0007669"/>
    <property type="project" value="UniProtKB-ARBA"/>
</dbReference>
<accession>A0A0A9YKG1</accession>
<feature type="zinc finger region" description="C3H1-type" evidence="5">
    <location>
        <begin position="24"/>
        <end position="52"/>
    </location>
</feature>
<keyword evidence="1 5" id="KW-0479">Metal-binding</keyword>
<reference evidence="7" key="2">
    <citation type="submission" date="2014-07" db="EMBL/GenBank/DDBJ databases">
        <authorList>
            <person name="Hull J."/>
        </authorList>
    </citation>
    <scope>NUCLEOTIDE SEQUENCE</scope>
</reference>
<protein>
    <submittedName>
        <fullName evidence="7">Zinc finger CCCH domain-containing protein 9</fullName>
    </submittedName>
</protein>
<reference evidence="7" key="1">
    <citation type="journal article" date="2014" name="PLoS ONE">
        <title>Transcriptome-Based Identification of ABC Transporters in the Western Tarnished Plant Bug Lygus hesperus.</title>
        <authorList>
            <person name="Hull J.J."/>
            <person name="Chaney K."/>
            <person name="Geib S.M."/>
            <person name="Fabrick J.A."/>
            <person name="Brent C.S."/>
            <person name="Walsh D."/>
            <person name="Lavine L.C."/>
        </authorList>
    </citation>
    <scope>NUCLEOTIDE SEQUENCE</scope>
</reference>
<dbReference type="PROSITE" id="PS50103">
    <property type="entry name" value="ZF_C3H1"/>
    <property type="match status" value="1"/>
</dbReference>
<dbReference type="SUPFAM" id="SSF90229">
    <property type="entry name" value="CCCH zinc finger"/>
    <property type="match status" value="1"/>
</dbReference>
<proteinExistence type="predicted"/>
<keyword evidence="2" id="KW-0677">Repeat</keyword>
<dbReference type="AlphaFoldDB" id="A0A0A9YKG1"/>
<name>A0A0A9YKG1_LYGHE</name>
<gene>
    <name evidence="7" type="ORF">CM83_50265</name>
</gene>
<evidence type="ECO:0000256" key="1">
    <source>
        <dbReference type="ARBA" id="ARBA00022723"/>
    </source>
</evidence>
<evidence type="ECO:0000256" key="5">
    <source>
        <dbReference type="PROSITE-ProRule" id="PRU00723"/>
    </source>
</evidence>
<evidence type="ECO:0000256" key="4">
    <source>
        <dbReference type="ARBA" id="ARBA00022833"/>
    </source>
</evidence>
<dbReference type="SMART" id="SM00356">
    <property type="entry name" value="ZnF_C3H1"/>
    <property type="match status" value="1"/>
</dbReference>
<dbReference type="PANTHER" id="PTHR12547:SF182">
    <property type="entry name" value="RNA-BINDING PROTEIN ZC3H11"/>
    <property type="match status" value="1"/>
</dbReference>
<dbReference type="InterPro" id="IPR045877">
    <property type="entry name" value="ZFP36-like"/>
</dbReference>